<dbReference type="EMBL" id="NBNE01006035">
    <property type="protein sequence ID" value="OWZ02635.1"/>
    <property type="molecule type" value="Genomic_DNA"/>
</dbReference>
<evidence type="ECO:0000313" key="3">
    <source>
        <dbReference type="Proteomes" id="UP000198211"/>
    </source>
</evidence>
<dbReference type="GO" id="GO:0005634">
    <property type="term" value="C:nucleus"/>
    <property type="evidence" value="ECO:0007669"/>
    <property type="project" value="TreeGrafter"/>
</dbReference>
<sequence>MEAATNIPPPPDPPPAEPALQVVEATSVEGLVEEVFSPQKKRRRHYSIKQKREVLQASEGLSQRKAASSQGVPRWTLTTWIQCKEDIFAFRGSEKILSRAPGRPEILPFRVELITFMKDIRRESQPLTASIMASYVRDEHAVWMEDYLKEKKDAATAYESLLRLLRRFAYRHGFVQRTPHGLKEKLEDLEVVQADFAKFYKSTYSVYKPSEVFNCDETGIYFDMPPGKILSERGKSAAITAQQKHSARLTAVCTIRGDGIKLPLLFIVRGQPGGSIEKEELPTYPDGHVYTVQSKAWMDTRVWKFYLRSLLRMHITEPSLLLVDNLDCHVSADSEAIVSEELNAVLQPLPKNSTSVCQPLDVGIMGP</sequence>
<dbReference type="OrthoDB" id="90455at2759"/>
<reference evidence="3" key="1">
    <citation type="submission" date="2017-03" db="EMBL/GenBank/DDBJ databases">
        <title>Phytopthora megakarya and P. palmivora, two closely related causual agents of cacao black pod achieved similar genome size and gene model numbers by different mechanisms.</title>
        <authorList>
            <person name="Ali S."/>
            <person name="Shao J."/>
            <person name="Larry D.J."/>
            <person name="Kronmiller B."/>
            <person name="Shen D."/>
            <person name="Strem M.D."/>
            <person name="Melnick R.L."/>
            <person name="Guiltinan M.J."/>
            <person name="Tyler B.M."/>
            <person name="Meinhardt L.W."/>
            <person name="Bailey B.A."/>
        </authorList>
    </citation>
    <scope>NUCLEOTIDE SEQUENCE [LARGE SCALE GENOMIC DNA]</scope>
    <source>
        <strain evidence="3">zdho120</strain>
    </source>
</reference>
<evidence type="ECO:0000259" key="1">
    <source>
        <dbReference type="Pfam" id="PF03184"/>
    </source>
</evidence>
<dbReference type="Pfam" id="PF03184">
    <property type="entry name" value="DDE_1"/>
    <property type="match status" value="1"/>
</dbReference>
<gene>
    <name evidence="2" type="ORF">PHMEG_00025768</name>
</gene>
<dbReference type="InterPro" id="IPR004875">
    <property type="entry name" value="DDE_SF_endonuclease_dom"/>
</dbReference>
<comment type="caution">
    <text evidence="2">The sequence shown here is derived from an EMBL/GenBank/DDBJ whole genome shotgun (WGS) entry which is preliminary data.</text>
</comment>
<dbReference type="STRING" id="4795.A0A225VB95"/>
<dbReference type="InterPro" id="IPR050863">
    <property type="entry name" value="CenT-Element_Derived"/>
</dbReference>
<feature type="domain" description="DDE-1" evidence="1">
    <location>
        <begin position="250"/>
        <end position="365"/>
    </location>
</feature>
<dbReference type="PANTHER" id="PTHR19303">
    <property type="entry name" value="TRANSPOSON"/>
    <property type="match status" value="1"/>
</dbReference>
<dbReference type="Gene3D" id="1.10.10.60">
    <property type="entry name" value="Homeodomain-like"/>
    <property type="match status" value="1"/>
</dbReference>
<accession>A0A225VB95</accession>
<dbReference type="Proteomes" id="UP000198211">
    <property type="component" value="Unassembled WGS sequence"/>
</dbReference>
<name>A0A225VB95_9STRA</name>
<keyword evidence="3" id="KW-1185">Reference proteome</keyword>
<proteinExistence type="predicted"/>
<protein>
    <recommendedName>
        <fullName evidence="1">DDE-1 domain-containing protein</fullName>
    </recommendedName>
</protein>
<dbReference type="PANTHER" id="PTHR19303:SF57">
    <property type="entry name" value="HTH CENPB-TYPE DOMAIN-CONTAINING PROTEIN"/>
    <property type="match status" value="1"/>
</dbReference>
<dbReference type="AlphaFoldDB" id="A0A225VB95"/>
<evidence type="ECO:0000313" key="2">
    <source>
        <dbReference type="EMBL" id="OWZ02635.1"/>
    </source>
</evidence>
<dbReference type="GO" id="GO:0003677">
    <property type="term" value="F:DNA binding"/>
    <property type="evidence" value="ECO:0007669"/>
    <property type="project" value="TreeGrafter"/>
</dbReference>
<organism evidence="2 3">
    <name type="scientific">Phytophthora megakarya</name>
    <dbReference type="NCBI Taxonomy" id="4795"/>
    <lineage>
        <taxon>Eukaryota</taxon>
        <taxon>Sar</taxon>
        <taxon>Stramenopiles</taxon>
        <taxon>Oomycota</taxon>
        <taxon>Peronosporomycetes</taxon>
        <taxon>Peronosporales</taxon>
        <taxon>Peronosporaceae</taxon>
        <taxon>Phytophthora</taxon>
    </lineage>
</organism>